<keyword evidence="4" id="KW-0238">DNA-binding</keyword>
<evidence type="ECO:0000256" key="4">
    <source>
        <dbReference type="ARBA" id="ARBA00023125"/>
    </source>
</evidence>
<evidence type="ECO:0000256" key="1">
    <source>
        <dbReference type="ARBA" id="ARBA00022491"/>
    </source>
</evidence>
<keyword evidence="8" id="KW-1185">Reference proteome</keyword>
<evidence type="ECO:0000256" key="2">
    <source>
        <dbReference type="ARBA" id="ARBA00022649"/>
    </source>
</evidence>
<evidence type="ECO:0000313" key="8">
    <source>
        <dbReference type="Proteomes" id="UP000595220"/>
    </source>
</evidence>
<organism evidence="7 8">
    <name type="scientific">Schaalia meyeri</name>
    <dbReference type="NCBI Taxonomy" id="52773"/>
    <lineage>
        <taxon>Bacteria</taxon>
        <taxon>Bacillati</taxon>
        <taxon>Actinomycetota</taxon>
        <taxon>Actinomycetes</taxon>
        <taxon>Actinomycetales</taxon>
        <taxon>Actinomycetaceae</taxon>
        <taxon>Schaalia</taxon>
    </lineage>
</organism>
<protein>
    <submittedName>
        <fullName evidence="7">DUF1778 domain-containing protein</fullName>
    </submittedName>
</protein>
<evidence type="ECO:0000256" key="6">
    <source>
        <dbReference type="ARBA" id="ARBA00049988"/>
    </source>
</evidence>
<keyword evidence="5" id="KW-0804">Transcription</keyword>
<dbReference type="Pfam" id="PF08681">
    <property type="entry name" value="TacA1"/>
    <property type="match status" value="1"/>
</dbReference>
<dbReference type="PANTHER" id="PTHR35401:SF1">
    <property type="entry name" value="CYTOPLASMIC PROTEIN"/>
    <property type="match status" value="1"/>
</dbReference>
<dbReference type="InterPro" id="IPR010985">
    <property type="entry name" value="Ribbon_hlx_hlx"/>
</dbReference>
<gene>
    <name evidence="7" type="ORF">I6H42_08005</name>
</gene>
<evidence type="ECO:0000256" key="3">
    <source>
        <dbReference type="ARBA" id="ARBA00023015"/>
    </source>
</evidence>
<dbReference type="PANTHER" id="PTHR35401">
    <property type="entry name" value="COPG FAMILY HELIX-TURN-HELIX PROTEIN-RELATED-RELATED"/>
    <property type="match status" value="1"/>
</dbReference>
<sequence>MSTAKTRRLDLRLTETQDTLIRRAAEQEARSVSDFVLSAAALEAQRRLTDQRVFVLNDEQYAHFEAILQAPLKDDPKLRKLFERPSPFGTHIDTSPARP</sequence>
<dbReference type="EMBL" id="CP066065">
    <property type="protein sequence ID" value="QQC43706.1"/>
    <property type="molecule type" value="Genomic_DNA"/>
</dbReference>
<keyword evidence="2" id="KW-1277">Toxin-antitoxin system</keyword>
<dbReference type="AlphaFoldDB" id="A0AAQ0BW94"/>
<dbReference type="GO" id="GO:0006355">
    <property type="term" value="P:regulation of DNA-templated transcription"/>
    <property type="evidence" value="ECO:0007669"/>
    <property type="project" value="InterPro"/>
</dbReference>
<dbReference type="RefSeq" id="WP_074633661.1">
    <property type="nucleotide sequence ID" value="NZ_CP066065.1"/>
</dbReference>
<accession>A0AAQ0BW94</accession>
<dbReference type="Proteomes" id="UP000595220">
    <property type="component" value="Chromosome"/>
</dbReference>
<dbReference type="Gene3D" id="1.20.5.780">
    <property type="entry name" value="Single helix bin"/>
    <property type="match status" value="1"/>
</dbReference>
<keyword evidence="3" id="KW-0805">Transcription regulation</keyword>
<evidence type="ECO:0000313" key="7">
    <source>
        <dbReference type="EMBL" id="QQC43706.1"/>
    </source>
</evidence>
<keyword evidence="1" id="KW-0678">Repressor</keyword>
<dbReference type="GO" id="GO:0003677">
    <property type="term" value="F:DNA binding"/>
    <property type="evidence" value="ECO:0007669"/>
    <property type="project" value="UniProtKB-KW"/>
</dbReference>
<dbReference type="SUPFAM" id="SSF47598">
    <property type="entry name" value="Ribbon-helix-helix"/>
    <property type="match status" value="1"/>
</dbReference>
<dbReference type="InterPro" id="IPR014795">
    <property type="entry name" value="TacA_1-like"/>
</dbReference>
<comment type="similarity">
    <text evidence="6">Belongs to the TacA antitoxin family.</text>
</comment>
<proteinExistence type="inferred from homology"/>
<reference evidence="7 8" key="1">
    <citation type="submission" date="2020-12" db="EMBL/GenBank/DDBJ databases">
        <title>FDA dAtabase for Regulatory Grade micrObial Sequences (FDA-ARGOS): Supporting development and validation of Infectious Disease Dx tests.</title>
        <authorList>
            <person name="Sproer C."/>
            <person name="Gronow S."/>
            <person name="Severitt S."/>
            <person name="Schroder I."/>
            <person name="Tallon L."/>
            <person name="Sadzewicz L."/>
            <person name="Zhao X."/>
            <person name="Boylan J."/>
            <person name="Ott S."/>
            <person name="Bowen H."/>
            <person name="Vavikolanu K."/>
            <person name="Mehta A."/>
            <person name="Aluvathingal J."/>
            <person name="Nadendla S."/>
            <person name="Lowell S."/>
            <person name="Myers T."/>
            <person name="Yan Y."/>
            <person name="Sichtig H."/>
        </authorList>
    </citation>
    <scope>NUCLEOTIDE SEQUENCE [LARGE SCALE GENOMIC DNA]</scope>
    <source>
        <strain evidence="7 8">FDAARGOS_985</strain>
    </source>
</reference>
<evidence type="ECO:0000256" key="5">
    <source>
        <dbReference type="ARBA" id="ARBA00023163"/>
    </source>
</evidence>
<name>A0AAQ0BW94_9ACTO</name>